<dbReference type="AlphaFoldDB" id="A0A1I0RPE0"/>
<dbReference type="EMBL" id="FOIR01000005">
    <property type="protein sequence ID" value="SEW43170.1"/>
    <property type="molecule type" value="Genomic_DNA"/>
</dbReference>
<reference evidence="2" key="1">
    <citation type="submission" date="2016-10" db="EMBL/GenBank/DDBJ databases">
        <authorList>
            <person name="Varghese N."/>
            <person name="Submissions S."/>
        </authorList>
    </citation>
    <scope>NUCLEOTIDE SEQUENCE [LARGE SCALE GENOMIC DNA]</scope>
    <source>
        <strain evidence="2">CGMCC 1.12402</strain>
    </source>
</reference>
<organism evidence="1 2">
    <name type="scientific">Roseivirga pacifica</name>
    <dbReference type="NCBI Taxonomy" id="1267423"/>
    <lineage>
        <taxon>Bacteria</taxon>
        <taxon>Pseudomonadati</taxon>
        <taxon>Bacteroidota</taxon>
        <taxon>Cytophagia</taxon>
        <taxon>Cytophagales</taxon>
        <taxon>Roseivirgaceae</taxon>
        <taxon>Roseivirga</taxon>
    </lineage>
</organism>
<protein>
    <submittedName>
        <fullName evidence="1">Uncharacterized protein</fullName>
    </submittedName>
</protein>
<evidence type="ECO:0000313" key="1">
    <source>
        <dbReference type="EMBL" id="SEW43170.1"/>
    </source>
</evidence>
<keyword evidence="2" id="KW-1185">Reference proteome</keyword>
<accession>A0A1I0RPE0</accession>
<dbReference type="Proteomes" id="UP000199437">
    <property type="component" value="Unassembled WGS sequence"/>
</dbReference>
<dbReference type="GeneID" id="99988606"/>
<dbReference type="OrthoDB" id="1410249at2"/>
<dbReference type="RefSeq" id="WP_090261074.1">
    <property type="nucleotide sequence ID" value="NZ_FOIR01000005.1"/>
</dbReference>
<proteinExistence type="predicted"/>
<name>A0A1I0RPE0_9BACT</name>
<sequence length="383" mass="44075">MSKGALNRHTRGIAHFIQLKDDFTNNKERLLNSLPTFIRIMFLDSNPWIKKINSHDFILQVEVHSKFGLKTRQFSKFKFCDQIKPDRGDSQSIKISPFLNASIVTYQNHEFSVQDFCLALGYNGALHMESEDNWYTLIYDSFMSKHESITINIVDQIAQILITLFDTFLSSISEKAFGFSYLNFGPRLTDKNGKFLGALLYRDSFMQIGVNAIKKSGIRICCDLKLLQENNKHETIFSLGHSSKPEQLSISLSRNGSVLIYSCRLNRSSTQIKIPISEDYYENLQYLEFSIYPSGDIVIAENFRLIKHEKFHGQISISNCKMVIGADLNARKFGTFYSTKLIMHSVSQNGTLKRIWTSSLKREAGSDYRLPYNILKRPFLFPN</sequence>
<gene>
    <name evidence="1" type="ORF">SAMN05216290_3940</name>
</gene>
<evidence type="ECO:0000313" key="2">
    <source>
        <dbReference type="Proteomes" id="UP000199437"/>
    </source>
</evidence>